<sequence>MLRNQERMKHALIEWAIKEGMLGDAHFYTRKEWNERKEEVHDDALMVMVIDGSGLWNLVNTGCDTTEFEDLIESFGFWYELGYSWSIGFYPTDNYDYRRLNGTYASKLCDPRWKRKASLVKDVAGHECQDCGAKGYLEAHHCYYTTISQGYEPWEYPLSAFRALCSDCHRTRPVPEIRMRAFLARLTQSQLAGLINGLDNGFNRFEADTFIQFMQKATFQKKPMDEALLLLKKNTDIYD</sequence>
<dbReference type="Proteomes" id="UP000461948">
    <property type="component" value="Unassembled WGS sequence"/>
</dbReference>
<organism evidence="1 2">
    <name type="scientific">Enterobacter agglomerans</name>
    <name type="common">Erwinia herbicola</name>
    <name type="synonym">Pantoea agglomerans</name>
    <dbReference type="NCBI Taxonomy" id="549"/>
    <lineage>
        <taxon>Bacteria</taxon>
        <taxon>Pseudomonadati</taxon>
        <taxon>Pseudomonadota</taxon>
        <taxon>Gammaproteobacteria</taxon>
        <taxon>Enterobacterales</taxon>
        <taxon>Erwiniaceae</taxon>
        <taxon>Pantoea</taxon>
        <taxon>Pantoea agglomerans group</taxon>
    </lineage>
</organism>
<proteinExistence type="predicted"/>
<dbReference type="AlphaFoldDB" id="A0A7X2MI97"/>
<evidence type="ECO:0000313" key="2">
    <source>
        <dbReference type="Proteomes" id="UP000461948"/>
    </source>
</evidence>
<reference evidence="1 2" key="1">
    <citation type="submission" date="2019-11" db="EMBL/GenBank/DDBJ databases">
        <title>Draft Genome Sequence of Plant Growth-Promoting Rhizosphere-Associated Bacteria.</title>
        <authorList>
            <person name="Vasilyev I.Y."/>
            <person name="Radchenko V."/>
            <person name="Ilnitskaya E.V."/>
        </authorList>
    </citation>
    <scope>NUCLEOTIDE SEQUENCE [LARGE SCALE GENOMIC DNA]</scope>
    <source>
        <strain evidence="1 2">VRA_MhP_f</strain>
    </source>
</reference>
<protein>
    <submittedName>
        <fullName evidence="1">Uncharacterized protein</fullName>
    </submittedName>
</protein>
<evidence type="ECO:0000313" key="1">
    <source>
        <dbReference type="EMBL" id="MSE13658.1"/>
    </source>
</evidence>
<gene>
    <name evidence="1" type="ORF">GKC49_00325</name>
</gene>
<accession>A0A7X2MI97</accession>
<comment type="caution">
    <text evidence="1">The sequence shown here is derived from an EMBL/GenBank/DDBJ whole genome shotgun (WGS) entry which is preliminary data.</text>
</comment>
<dbReference type="EMBL" id="WKLC01000003">
    <property type="protein sequence ID" value="MSE13658.1"/>
    <property type="molecule type" value="Genomic_DNA"/>
</dbReference>
<name>A0A7X2MI97_ENTAG</name>